<comment type="caution">
    <text evidence="1">The sequence shown here is derived from an EMBL/GenBank/DDBJ whole genome shotgun (WGS) entry which is preliminary data.</text>
</comment>
<evidence type="ECO:0000313" key="2">
    <source>
        <dbReference type="Proteomes" id="UP000887013"/>
    </source>
</evidence>
<keyword evidence="2" id="KW-1185">Reference proteome</keyword>
<protein>
    <submittedName>
        <fullName evidence="1">Retrovirus-related Pol polyprotein from transposon 17.6</fullName>
    </submittedName>
</protein>
<dbReference type="AlphaFoldDB" id="A0A8X6QS51"/>
<gene>
    <name evidence="1" type="primary">pol_643</name>
    <name evidence="1" type="ORF">NPIL_327611</name>
</gene>
<organism evidence="1 2">
    <name type="scientific">Nephila pilipes</name>
    <name type="common">Giant wood spider</name>
    <name type="synonym">Nephila maculata</name>
    <dbReference type="NCBI Taxonomy" id="299642"/>
    <lineage>
        <taxon>Eukaryota</taxon>
        <taxon>Metazoa</taxon>
        <taxon>Ecdysozoa</taxon>
        <taxon>Arthropoda</taxon>
        <taxon>Chelicerata</taxon>
        <taxon>Arachnida</taxon>
        <taxon>Araneae</taxon>
        <taxon>Araneomorphae</taxon>
        <taxon>Entelegynae</taxon>
        <taxon>Araneoidea</taxon>
        <taxon>Nephilidae</taxon>
        <taxon>Nephila</taxon>
    </lineage>
</organism>
<sequence length="159" mass="18173">MHETVVCILNRERPLNLNLGKRNYVGTAFGSKNRQEMCFAQLLPGKTTTEVVVTYFYPGITSRYLFIRDKSTGIDFLYTFSLAPDLRRKSLIRNLANLKVLSKIEYGLCISVEKCQFGKSIIEFLGFKLSAQGIEPLLDHVKCILEFPQQTALTQLRIF</sequence>
<dbReference type="OrthoDB" id="427924at2759"/>
<evidence type="ECO:0000313" key="1">
    <source>
        <dbReference type="EMBL" id="GFU33597.1"/>
    </source>
</evidence>
<dbReference type="InterPro" id="IPR043502">
    <property type="entry name" value="DNA/RNA_pol_sf"/>
</dbReference>
<dbReference type="GO" id="GO:0071897">
    <property type="term" value="P:DNA biosynthetic process"/>
    <property type="evidence" value="ECO:0007669"/>
    <property type="project" value="UniProtKB-ARBA"/>
</dbReference>
<dbReference type="SUPFAM" id="SSF56672">
    <property type="entry name" value="DNA/RNA polymerases"/>
    <property type="match status" value="1"/>
</dbReference>
<dbReference type="InterPro" id="IPR043128">
    <property type="entry name" value="Rev_trsase/Diguanyl_cyclase"/>
</dbReference>
<dbReference type="Proteomes" id="UP000887013">
    <property type="component" value="Unassembled WGS sequence"/>
</dbReference>
<name>A0A8X6QS51_NEPPI</name>
<dbReference type="EMBL" id="BMAW01034086">
    <property type="protein sequence ID" value="GFU33597.1"/>
    <property type="molecule type" value="Genomic_DNA"/>
</dbReference>
<accession>A0A8X6QS51</accession>
<dbReference type="Gene3D" id="3.30.70.270">
    <property type="match status" value="1"/>
</dbReference>
<proteinExistence type="predicted"/>
<reference evidence="1" key="1">
    <citation type="submission" date="2020-08" db="EMBL/GenBank/DDBJ databases">
        <title>Multicomponent nature underlies the extraordinary mechanical properties of spider dragline silk.</title>
        <authorList>
            <person name="Kono N."/>
            <person name="Nakamura H."/>
            <person name="Mori M."/>
            <person name="Yoshida Y."/>
            <person name="Ohtoshi R."/>
            <person name="Malay A.D."/>
            <person name="Moran D.A.P."/>
            <person name="Tomita M."/>
            <person name="Numata K."/>
            <person name="Arakawa K."/>
        </authorList>
    </citation>
    <scope>NUCLEOTIDE SEQUENCE</scope>
</reference>